<gene>
    <name evidence="1" type="ORF">KIN20_027726</name>
</gene>
<sequence length="76" mass="8657">MWDEGCSGFDEVQECGMKDVRDLMRQVKIRPPVSDKSGEFAVILRELDIEKTKRHLEDASLYRASSERNLGGSPNE</sequence>
<dbReference type="Proteomes" id="UP001196413">
    <property type="component" value="Unassembled WGS sequence"/>
</dbReference>
<evidence type="ECO:0000313" key="1">
    <source>
        <dbReference type="EMBL" id="KAJ1366927.1"/>
    </source>
</evidence>
<proteinExistence type="predicted"/>
<name>A0AAD5QZY9_PARTN</name>
<dbReference type="EMBL" id="JAHQIW010005717">
    <property type="protein sequence ID" value="KAJ1366927.1"/>
    <property type="molecule type" value="Genomic_DNA"/>
</dbReference>
<reference evidence="1" key="1">
    <citation type="submission" date="2021-06" db="EMBL/GenBank/DDBJ databases">
        <title>Parelaphostrongylus tenuis whole genome reference sequence.</title>
        <authorList>
            <person name="Garwood T.J."/>
            <person name="Larsen P.A."/>
            <person name="Fountain-Jones N.M."/>
            <person name="Garbe J.R."/>
            <person name="Macchietto M.G."/>
            <person name="Kania S.A."/>
            <person name="Gerhold R.W."/>
            <person name="Richards J.E."/>
            <person name="Wolf T.M."/>
        </authorList>
    </citation>
    <scope>NUCLEOTIDE SEQUENCE</scope>
    <source>
        <strain evidence="1">MNPRO001-30</strain>
        <tissue evidence="1">Meninges</tissue>
    </source>
</reference>
<organism evidence="1 2">
    <name type="scientific">Parelaphostrongylus tenuis</name>
    <name type="common">Meningeal worm</name>
    <dbReference type="NCBI Taxonomy" id="148309"/>
    <lineage>
        <taxon>Eukaryota</taxon>
        <taxon>Metazoa</taxon>
        <taxon>Ecdysozoa</taxon>
        <taxon>Nematoda</taxon>
        <taxon>Chromadorea</taxon>
        <taxon>Rhabditida</taxon>
        <taxon>Rhabditina</taxon>
        <taxon>Rhabditomorpha</taxon>
        <taxon>Strongyloidea</taxon>
        <taxon>Metastrongylidae</taxon>
        <taxon>Parelaphostrongylus</taxon>
    </lineage>
</organism>
<dbReference type="AlphaFoldDB" id="A0AAD5QZY9"/>
<accession>A0AAD5QZY9</accession>
<keyword evidence="2" id="KW-1185">Reference proteome</keyword>
<comment type="caution">
    <text evidence="1">The sequence shown here is derived from an EMBL/GenBank/DDBJ whole genome shotgun (WGS) entry which is preliminary data.</text>
</comment>
<protein>
    <submittedName>
        <fullName evidence="1">Uncharacterized protein</fullName>
    </submittedName>
</protein>
<evidence type="ECO:0000313" key="2">
    <source>
        <dbReference type="Proteomes" id="UP001196413"/>
    </source>
</evidence>